<proteinExistence type="predicted"/>
<gene>
    <name evidence="4" type="ORF">K933_06598</name>
</gene>
<keyword evidence="5" id="KW-1185">Reference proteome</keyword>
<feature type="region of interest" description="Disordered" evidence="1">
    <location>
        <begin position="1"/>
        <end position="39"/>
    </location>
</feature>
<accession>V4J0F8</accession>
<evidence type="ECO:0000256" key="2">
    <source>
        <dbReference type="SAM" id="Phobius"/>
    </source>
</evidence>
<keyword evidence="2" id="KW-0812">Transmembrane</keyword>
<dbReference type="RefSeq" id="WP_023393907.1">
    <property type="nucleotide sequence ID" value="NZ_ASGZ01000021.1"/>
</dbReference>
<evidence type="ECO:0000313" key="5">
    <source>
        <dbReference type="Proteomes" id="UP000017840"/>
    </source>
</evidence>
<name>V4J0F8_9EURY</name>
<organism evidence="4 5">
    <name type="scientific">Candidatus Halobonum tyrrellensis G22</name>
    <dbReference type="NCBI Taxonomy" id="1324957"/>
    <lineage>
        <taxon>Archaea</taxon>
        <taxon>Methanobacteriati</taxon>
        <taxon>Methanobacteriota</taxon>
        <taxon>Stenosarchaea group</taxon>
        <taxon>Halobacteria</taxon>
        <taxon>Halobacteriales</taxon>
        <taxon>Haloferacaceae</taxon>
        <taxon>Candidatus Halobonum</taxon>
    </lineage>
</organism>
<feature type="compositionally biased region" description="Low complexity" evidence="1">
    <location>
        <begin position="11"/>
        <end position="30"/>
    </location>
</feature>
<sequence>MTDTDTDTTDTHASSATEPAPAEPVESTESTGDRDADRESTARNLRRYLNYAVLAGLVLLGVVAALQFYLAAGATINRWVAAEYRSLFRAAFNLAVLLLAALGVSVQLRRLV</sequence>
<dbReference type="Pfam" id="PF26256">
    <property type="entry name" value="DUF8060"/>
    <property type="match status" value="1"/>
</dbReference>
<dbReference type="eggNOG" id="arCOG03925">
    <property type="taxonomic scope" value="Archaea"/>
</dbReference>
<keyword evidence="2" id="KW-0472">Membrane</keyword>
<dbReference type="STRING" id="1324957.K933_06598"/>
<evidence type="ECO:0000313" key="4">
    <source>
        <dbReference type="EMBL" id="ESP88932.1"/>
    </source>
</evidence>
<comment type="caution">
    <text evidence="4">The sequence shown here is derived from an EMBL/GenBank/DDBJ whole genome shotgun (WGS) entry which is preliminary data.</text>
</comment>
<feature type="transmembrane region" description="Helical" evidence="2">
    <location>
        <begin position="90"/>
        <end position="108"/>
    </location>
</feature>
<evidence type="ECO:0000256" key="1">
    <source>
        <dbReference type="SAM" id="MobiDB-lite"/>
    </source>
</evidence>
<dbReference type="InterPro" id="IPR058373">
    <property type="entry name" value="DUF8060"/>
</dbReference>
<protein>
    <recommendedName>
        <fullName evidence="3">DUF8060 domain-containing protein</fullName>
    </recommendedName>
</protein>
<keyword evidence="2" id="KW-1133">Transmembrane helix</keyword>
<dbReference type="EMBL" id="ASGZ01000021">
    <property type="protein sequence ID" value="ESP88932.1"/>
    <property type="molecule type" value="Genomic_DNA"/>
</dbReference>
<reference evidence="4 5" key="1">
    <citation type="journal article" date="2013" name="Genome Announc.">
        <title>Draft Genome Sequence of 'Candidatus Halobonum tyrrellensis' Strain G22, Isolated from the Hypersaline Waters of Lake Tyrrell, Australia.</title>
        <authorList>
            <person name="Ugalde J.A."/>
            <person name="Narasingarao P."/>
            <person name="Kuo S."/>
            <person name="Podell S."/>
            <person name="Allen E.E."/>
        </authorList>
    </citation>
    <scope>NUCLEOTIDE SEQUENCE [LARGE SCALE GENOMIC DNA]</scope>
    <source>
        <strain evidence="4 5">G22</strain>
    </source>
</reference>
<dbReference type="AlphaFoldDB" id="V4J0F8"/>
<feature type="domain" description="DUF8060" evidence="3">
    <location>
        <begin position="3"/>
        <end position="111"/>
    </location>
</feature>
<evidence type="ECO:0000259" key="3">
    <source>
        <dbReference type="Pfam" id="PF26256"/>
    </source>
</evidence>
<feature type="transmembrane region" description="Helical" evidence="2">
    <location>
        <begin position="48"/>
        <end position="70"/>
    </location>
</feature>
<dbReference type="Proteomes" id="UP000017840">
    <property type="component" value="Unassembled WGS sequence"/>
</dbReference>